<dbReference type="STRING" id="573983.B0681_06490"/>
<comment type="caution">
    <text evidence="1">The sequence shown here is derived from an EMBL/GenBank/DDBJ whole genome shotgun (WGS) entry which is preliminary data.</text>
</comment>
<evidence type="ECO:0000313" key="1">
    <source>
        <dbReference type="EMBL" id="OOS24779.1"/>
    </source>
</evidence>
<accession>A0A1T0CRC1</accession>
<keyword evidence="2" id="KW-1185">Reference proteome</keyword>
<organism evidence="1 2">
    <name type="scientific">Moraxella porci DSM 25326</name>
    <dbReference type="NCBI Taxonomy" id="573983"/>
    <lineage>
        <taxon>Bacteria</taxon>
        <taxon>Pseudomonadati</taxon>
        <taxon>Pseudomonadota</taxon>
        <taxon>Gammaproteobacteria</taxon>
        <taxon>Moraxellales</taxon>
        <taxon>Moraxellaceae</taxon>
        <taxon>Moraxella</taxon>
    </lineage>
</organism>
<evidence type="ECO:0000313" key="2">
    <source>
        <dbReference type="Proteomes" id="UP000190683"/>
    </source>
</evidence>
<gene>
    <name evidence="1" type="ORF">B0681_06490</name>
</gene>
<sequence length="66" mass="7666">MVRVQLPLPNPIKPVIRDWLDFFVVFSTALQVYKKLIAPPAKSHPKMLKYTLNRPHTPKALFDLLL</sequence>
<dbReference type="AlphaFoldDB" id="A0A1T0CRC1"/>
<protein>
    <submittedName>
        <fullName evidence="1">Uncharacterized protein</fullName>
    </submittedName>
</protein>
<reference evidence="1 2" key="1">
    <citation type="submission" date="2017-02" db="EMBL/GenBank/DDBJ databases">
        <title>Draft genome sequence of Moraxella porci CCUG 54912T type strain.</title>
        <authorList>
            <person name="Salva-Serra F."/>
            <person name="Engstrom-Jakobsson H."/>
            <person name="Thorell K."/>
            <person name="Jaen-Luchoro D."/>
            <person name="Gonzales-Siles L."/>
            <person name="Karlsson R."/>
            <person name="Yazdan S."/>
            <person name="Boulund F."/>
            <person name="Johnning A."/>
            <person name="Engstrand L."/>
            <person name="Kristiansson E."/>
            <person name="Moore E."/>
        </authorList>
    </citation>
    <scope>NUCLEOTIDE SEQUENCE [LARGE SCALE GENOMIC DNA]</scope>
    <source>
        <strain evidence="1 2">CCUG 54912</strain>
    </source>
</reference>
<name>A0A1T0CRC1_9GAMM</name>
<proteinExistence type="predicted"/>
<dbReference type="Proteomes" id="UP000190683">
    <property type="component" value="Unassembled WGS sequence"/>
</dbReference>
<dbReference type="EMBL" id="MUYV01000007">
    <property type="protein sequence ID" value="OOS24779.1"/>
    <property type="molecule type" value="Genomic_DNA"/>
</dbReference>